<comment type="caution">
    <text evidence="7">The sequence shown here is derived from an EMBL/GenBank/DDBJ whole genome shotgun (WGS) entry which is preliminary data.</text>
</comment>
<feature type="transmembrane region" description="Helical" evidence="5">
    <location>
        <begin position="24"/>
        <end position="41"/>
    </location>
</feature>
<keyword evidence="3 5" id="KW-1133">Transmembrane helix</keyword>
<dbReference type="CDD" id="cd17319">
    <property type="entry name" value="MFS_ExuT_GudP_like"/>
    <property type="match status" value="1"/>
</dbReference>
<feature type="transmembrane region" description="Helical" evidence="5">
    <location>
        <begin position="422"/>
        <end position="443"/>
    </location>
</feature>
<evidence type="ECO:0000256" key="3">
    <source>
        <dbReference type="ARBA" id="ARBA00022989"/>
    </source>
</evidence>
<feature type="transmembrane region" description="Helical" evidence="5">
    <location>
        <begin position="381"/>
        <end position="402"/>
    </location>
</feature>
<gene>
    <name evidence="7" type="ORF">ACFQT0_00645</name>
</gene>
<sequence length="460" mass="50035">MNPTSAQAPPDSPLASANAVMGKFRWTICALVFFATTINYLDRAVISLLKPYLETEFHWNAGDYANIEIAFKLAYAVGMVGAGRIIDKLGTKIGYALSTALWSVAAMGHALVSSTFGFGIARGFLGITEAGNFPAAIKTTAEWFPQRERALATGIFNSGSNVGAIVAPLTVPLIAESIGWKWAFLITGALGFIWLVLWMVYYETPAKHARLTKAEFDYINADIPVGLPAEGVTEEKPKASWAKLLTFKQTWAFVIGKFLTDPIWWFYLFWLPDFLGKQYNLKGTAIALPVAAVYVLSSIGSVGGGYLPLGFIRRGMPAFQARKTSMLVIAFCVFPIVFAQWLGHLNMWLAVLVIGIAAAAHQAWSANIFTTVSDMFPKRAVGSVTGIGGMAGGLGGIALTALVQKRMFVHYESIGQIDKAYYIMFFICGAAYLVAWALMFTLVPRMEPITLDDEPTQPAA</sequence>
<feature type="transmembrane region" description="Helical" evidence="5">
    <location>
        <begin position="348"/>
        <end position="369"/>
    </location>
</feature>
<dbReference type="InterPro" id="IPR036259">
    <property type="entry name" value="MFS_trans_sf"/>
</dbReference>
<evidence type="ECO:0000313" key="7">
    <source>
        <dbReference type="EMBL" id="MFC7666105.1"/>
    </source>
</evidence>
<feature type="transmembrane region" description="Helical" evidence="5">
    <location>
        <begin position="182"/>
        <end position="201"/>
    </location>
</feature>
<comment type="subcellular location">
    <subcellularLocation>
        <location evidence="1">Membrane</location>
        <topology evidence="1">Multi-pass membrane protein</topology>
    </subcellularLocation>
</comment>
<feature type="transmembrane region" description="Helical" evidence="5">
    <location>
        <begin position="324"/>
        <end position="342"/>
    </location>
</feature>
<proteinExistence type="predicted"/>
<reference evidence="8" key="1">
    <citation type="journal article" date="2019" name="Int. J. Syst. Evol. Microbiol.">
        <title>The Global Catalogue of Microorganisms (GCM) 10K type strain sequencing project: providing services to taxonomists for standard genome sequencing and annotation.</title>
        <authorList>
            <consortium name="The Broad Institute Genomics Platform"/>
            <consortium name="The Broad Institute Genome Sequencing Center for Infectious Disease"/>
            <person name="Wu L."/>
            <person name="Ma J."/>
        </authorList>
    </citation>
    <scope>NUCLEOTIDE SEQUENCE [LARGE SCALE GENOMIC DNA]</scope>
    <source>
        <strain evidence="8">JCM 19635</strain>
    </source>
</reference>
<feature type="domain" description="Major facilitator superfamily (MFS) profile" evidence="6">
    <location>
        <begin position="28"/>
        <end position="447"/>
    </location>
</feature>
<dbReference type="PROSITE" id="PS50850">
    <property type="entry name" value="MFS"/>
    <property type="match status" value="1"/>
</dbReference>
<keyword evidence="2 5" id="KW-0812">Transmembrane</keyword>
<evidence type="ECO:0000259" key="6">
    <source>
        <dbReference type="PROSITE" id="PS50850"/>
    </source>
</evidence>
<organism evidence="7 8">
    <name type="scientific">Hymenobacter humi</name>
    <dbReference type="NCBI Taxonomy" id="1411620"/>
    <lineage>
        <taxon>Bacteria</taxon>
        <taxon>Pseudomonadati</taxon>
        <taxon>Bacteroidota</taxon>
        <taxon>Cytophagia</taxon>
        <taxon>Cytophagales</taxon>
        <taxon>Hymenobacteraceae</taxon>
        <taxon>Hymenobacter</taxon>
    </lineage>
</organism>
<dbReference type="EMBL" id="JBHTEK010000001">
    <property type="protein sequence ID" value="MFC7666105.1"/>
    <property type="molecule type" value="Genomic_DNA"/>
</dbReference>
<feature type="transmembrane region" description="Helical" evidence="5">
    <location>
        <begin position="251"/>
        <end position="271"/>
    </location>
</feature>
<feature type="transmembrane region" description="Helical" evidence="5">
    <location>
        <begin position="93"/>
        <end position="112"/>
    </location>
</feature>
<dbReference type="Pfam" id="PF07690">
    <property type="entry name" value="MFS_1"/>
    <property type="match status" value="1"/>
</dbReference>
<feature type="transmembrane region" description="Helical" evidence="5">
    <location>
        <begin position="291"/>
        <end position="312"/>
    </location>
</feature>
<evidence type="ECO:0000256" key="4">
    <source>
        <dbReference type="ARBA" id="ARBA00023136"/>
    </source>
</evidence>
<dbReference type="RefSeq" id="WP_380199518.1">
    <property type="nucleotide sequence ID" value="NZ_JBHTEK010000001.1"/>
</dbReference>
<evidence type="ECO:0000256" key="1">
    <source>
        <dbReference type="ARBA" id="ARBA00004141"/>
    </source>
</evidence>
<dbReference type="InterPro" id="IPR020846">
    <property type="entry name" value="MFS_dom"/>
</dbReference>
<evidence type="ECO:0000256" key="2">
    <source>
        <dbReference type="ARBA" id="ARBA00022692"/>
    </source>
</evidence>
<protein>
    <submittedName>
        <fullName evidence="7">MFS transporter</fullName>
    </submittedName>
</protein>
<dbReference type="Gene3D" id="1.20.1250.20">
    <property type="entry name" value="MFS general substrate transporter like domains"/>
    <property type="match status" value="2"/>
</dbReference>
<evidence type="ECO:0000256" key="5">
    <source>
        <dbReference type="SAM" id="Phobius"/>
    </source>
</evidence>
<name>A0ABW2TY05_9BACT</name>
<dbReference type="PANTHER" id="PTHR11662">
    <property type="entry name" value="SOLUTE CARRIER FAMILY 17"/>
    <property type="match status" value="1"/>
</dbReference>
<keyword evidence="4 5" id="KW-0472">Membrane</keyword>
<dbReference type="Proteomes" id="UP001596513">
    <property type="component" value="Unassembled WGS sequence"/>
</dbReference>
<dbReference type="SUPFAM" id="SSF103473">
    <property type="entry name" value="MFS general substrate transporter"/>
    <property type="match status" value="1"/>
</dbReference>
<evidence type="ECO:0000313" key="8">
    <source>
        <dbReference type="Proteomes" id="UP001596513"/>
    </source>
</evidence>
<dbReference type="InterPro" id="IPR050382">
    <property type="entry name" value="MFS_Na/Anion_cotransporter"/>
</dbReference>
<keyword evidence="8" id="KW-1185">Reference proteome</keyword>
<dbReference type="PANTHER" id="PTHR11662:SF285">
    <property type="entry name" value="HEXURONATE TRANSPORTER"/>
    <property type="match status" value="1"/>
</dbReference>
<accession>A0ABW2TY05</accession>
<dbReference type="InterPro" id="IPR011701">
    <property type="entry name" value="MFS"/>
</dbReference>